<dbReference type="OrthoDB" id="9152336at2"/>
<reference evidence="1 2" key="1">
    <citation type="submission" date="2016-10" db="EMBL/GenBank/DDBJ databases">
        <authorList>
            <person name="de Groot N.N."/>
        </authorList>
    </citation>
    <scope>NUCLEOTIDE SEQUENCE [LARGE SCALE GENOMIC DNA]</scope>
    <source>
        <strain evidence="1 2">DSM 23421</strain>
    </source>
</reference>
<proteinExistence type="predicted"/>
<protein>
    <submittedName>
        <fullName evidence="1">Uncharacterized protein</fullName>
    </submittedName>
</protein>
<dbReference type="Proteomes" id="UP000199109">
    <property type="component" value="Unassembled WGS sequence"/>
</dbReference>
<gene>
    <name evidence="1" type="ORF">SAMN05421636_106204</name>
</gene>
<sequence>MKTISKKFYPLALGLSLMLTSCTKEEKNVIEEAPASAVSAKTSFKKLPNNITPSNRFNISSSLLTVSDFDSKLNLSDAVAPSECSDTPFNEVADFYNDLLIEGFIAVWDGNPDAIGIILEDYFVINQIAAADENKNTDYFGADGKYTNYVKKRVRSLEKFWDMADLVTVNGQHTETLEDLDFIRYVYENYSSATEDEIEEILIIAESFNTASNQIPENPFYASDGFATFDKKIVIGDGIVTFLEDTGLDPKVIWSSILAHEWGHQIQFLNFGKWEYPIPVFSDTPESTRMTELEADFITGYYLTHKRGGTYNWKRVEDFLTAFFNIGDCGFESPGHHGTPIERLAAARAGYDLASGAQKNGKIISQQAVHEAFLSKLDEILNSPLSVDAVAR</sequence>
<keyword evidence="2" id="KW-1185">Reference proteome</keyword>
<dbReference type="STRING" id="641691.SAMN05421636_106204"/>
<dbReference type="AlphaFoldDB" id="A0A1G7EIF0"/>
<evidence type="ECO:0000313" key="1">
    <source>
        <dbReference type="EMBL" id="SDE63451.1"/>
    </source>
</evidence>
<dbReference type="PROSITE" id="PS51257">
    <property type="entry name" value="PROKAR_LIPOPROTEIN"/>
    <property type="match status" value="1"/>
</dbReference>
<organism evidence="1 2">
    <name type="scientific">Pricia antarctica</name>
    <dbReference type="NCBI Taxonomy" id="641691"/>
    <lineage>
        <taxon>Bacteria</taxon>
        <taxon>Pseudomonadati</taxon>
        <taxon>Bacteroidota</taxon>
        <taxon>Flavobacteriia</taxon>
        <taxon>Flavobacteriales</taxon>
        <taxon>Flavobacteriaceae</taxon>
        <taxon>Pricia</taxon>
    </lineage>
</organism>
<accession>A0A1G7EIF0</accession>
<dbReference type="RefSeq" id="WP_091869371.1">
    <property type="nucleotide sequence ID" value="NZ_FNAO01000006.1"/>
</dbReference>
<dbReference type="EMBL" id="FNAO01000006">
    <property type="protein sequence ID" value="SDE63451.1"/>
    <property type="molecule type" value="Genomic_DNA"/>
</dbReference>
<evidence type="ECO:0000313" key="2">
    <source>
        <dbReference type="Proteomes" id="UP000199109"/>
    </source>
</evidence>
<name>A0A1G7EIF0_9FLAO</name>